<organism evidence="1 2">
    <name type="scientific">Blastopirellula marina DSM 3645</name>
    <dbReference type="NCBI Taxonomy" id="314230"/>
    <lineage>
        <taxon>Bacteria</taxon>
        <taxon>Pseudomonadati</taxon>
        <taxon>Planctomycetota</taxon>
        <taxon>Planctomycetia</taxon>
        <taxon>Pirellulales</taxon>
        <taxon>Pirellulaceae</taxon>
        <taxon>Blastopirellula</taxon>
    </lineage>
</organism>
<gene>
    <name evidence="1" type="ORF">DSM3645_03493</name>
</gene>
<name>A3ZW12_9BACT</name>
<comment type="caution">
    <text evidence="1">The sequence shown here is derived from an EMBL/GenBank/DDBJ whole genome shotgun (WGS) entry which is preliminary data.</text>
</comment>
<evidence type="ECO:0000313" key="1">
    <source>
        <dbReference type="EMBL" id="EAQ79508.1"/>
    </source>
</evidence>
<accession>A3ZW12</accession>
<proteinExistence type="predicted"/>
<dbReference type="Proteomes" id="UP000004358">
    <property type="component" value="Unassembled WGS sequence"/>
</dbReference>
<reference evidence="1 2" key="1">
    <citation type="submission" date="2006-02" db="EMBL/GenBank/DDBJ databases">
        <authorList>
            <person name="Amann R."/>
            <person name="Ferriera S."/>
            <person name="Johnson J."/>
            <person name="Kravitz S."/>
            <person name="Halpern A."/>
            <person name="Remington K."/>
            <person name="Beeson K."/>
            <person name="Tran B."/>
            <person name="Rogers Y.-H."/>
            <person name="Friedman R."/>
            <person name="Venter J.C."/>
        </authorList>
    </citation>
    <scope>NUCLEOTIDE SEQUENCE [LARGE SCALE GENOMIC DNA]</scope>
    <source>
        <strain evidence="1 2">DSM 3645</strain>
    </source>
</reference>
<protein>
    <submittedName>
        <fullName evidence="1">Uncharacterized protein</fullName>
    </submittedName>
</protein>
<sequence length="20" mass="2474">MQWVTLPRRSCKFRPKGLNR</sequence>
<dbReference type="EMBL" id="AANZ01000014">
    <property type="protein sequence ID" value="EAQ79508.1"/>
    <property type="molecule type" value="Genomic_DNA"/>
</dbReference>
<dbReference type="HOGENOM" id="CLU_3428119_0_0_0"/>
<dbReference type="AlphaFoldDB" id="A3ZW12"/>
<evidence type="ECO:0000313" key="2">
    <source>
        <dbReference type="Proteomes" id="UP000004358"/>
    </source>
</evidence>